<dbReference type="Pfam" id="PF24808">
    <property type="entry name" value="DUF7707"/>
    <property type="match status" value="1"/>
</dbReference>
<proteinExistence type="predicted"/>
<comment type="caution">
    <text evidence="4">The sequence shown here is derived from an EMBL/GenBank/DDBJ whole genome shotgun (WGS) entry which is preliminary data.</text>
</comment>
<gene>
    <name evidence="4" type="ORF">QBC33DRAFT_512921</name>
</gene>
<feature type="region of interest" description="Disordered" evidence="1">
    <location>
        <begin position="126"/>
        <end position="169"/>
    </location>
</feature>
<dbReference type="PANTHER" id="PTHR38118">
    <property type="entry name" value="ANCHORED CELL WALL PROTEIN 11-RELATED"/>
    <property type="match status" value="1"/>
</dbReference>
<evidence type="ECO:0000256" key="2">
    <source>
        <dbReference type="SAM" id="SignalP"/>
    </source>
</evidence>
<reference evidence="4" key="1">
    <citation type="submission" date="2023-06" db="EMBL/GenBank/DDBJ databases">
        <title>Genome-scale phylogeny and comparative genomics of the fungal order Sordariales.</title>
        <authorList>
            <consortium name="Lawrence Berkeley National Laboratory"/>
            <person name="Hensen N."/>
            <person name="Bonometti L."/>
            <person name="Westerberg I."/>
            <person name="Brannstrom I.O."/>
            <person name="Guillou S."/>
            <person name="Cros-Aarteil S."/>
            <person name="Calhoun S."/>
            <person name="Haridas S."/>
            <person name="Kuo A."/>
            <person name="Mondo S."/>
            <person name="Pangilinan J."/>
            <person name="Riley R."/>
            <person name="Labutti K."/>
            <person name="Andreopoulos B."/>
            <person name="Lipzen A."/>
            <person name="Chen C."/>
            <person name="Yanf M."/>
            <person name="Daum C."/>
            <person name="Ng V."/>
            <person name="Clum A."/>
            <person name="Steindorff A."/>
            <person name="Ohm R."/>
            <person name="Martin F."/>
            <person name="Silar P."/>
            <person name="Natvig D."/>
            <person name="Lalanne C."/>
            <person name="Gautier V."/>
            <person name="Ament-Velasquez S.L."/>
            <person name="Kruys A."/>
            <person name="Hutchinson M.I."/>
            <person name="Powell A.J."/>
            <person name="Barry K."/>
            <person name="Miller A.N."/>
            <person name="Grigoriev I.V."/>
            <person name="Debuchy R."/>
            <person name="Gladieux P."/>
            <person name="Thoren M.H."/>
            <person name="Johannesson H."/>
        </authorList>
    </citation>
    <scope>NUCLEOTIDE SEQUENCE</scope>
    <source>
        <strain evidence="4">8032-3</strain>
    </source>
</reference>
<dbReference type="GeneID" id="85309128"/>
<keyword evidence="2" id="KW-0732">Signal</keyword>
<dbReference type="EMBL" id="MU839002">
    <property type="protein sequence ID" value="KAK1769402.1"/>
    <property type="molecule type" value="Genomic_DNA"/>
</dbReference>
<keyword evidence="5" id="KW-1185">Reference proteome</keyword>
<sequence length="197" mass="19811">MLLPQKLALALSSLSALTLVAAQKSNFTINPDAVPIGTRSSWCLAEINTCGTLCAGNPASNDCDTTDLTFHCTCQNNSSPGLQYYTGTMPTFVCQQAFQDCIAQNVGDKSGQDKCTSDIQKQCGTLDPNKAETGNSAPSSSSSSSSHSASATSAGTATETGGASAPSSTATNAAPKIAALVGNSVAGVAAGLFVAFL</sequence>
<evidence type="ECO:0000256" key="1">
    <source>
        <dbReference type="SAM" id="MobiDB-lite"/>
    </source>
</evidence>
<evidence type="ECO:0000313" key="4">
    <source>
        <dbReference type="EMBL" id="KAK1769402.1"/>
    </source>
</evidence>
<dbReference type="Proteomes" id="UP001244011">
    <property type="component" value="Unassembled WGS sequence"/>
</dbReference>
<accession>A0AAJ0C627</accession>
<dbReference type="InterPro" id="IPR056124">
    <property type="entry name" value="DUF7707"/>
</dbReference>
<feature type="signal peptide" evidence="2">
    <location>
        <begin position="1"/>
        <end position="22"/>
    </location>
</feature>
<feature type="compositionally biased region" description="Low complexity" evidence="1">
    <location>
        <begin position="131"/>
        <end position="169"/>
    </location>
</feature>
<evidence type="ECO:0000259" key="3">
    <source>
        <dbReference type="Pfam" id="PF24808"/>
    </source>
</evidence>
<dbReference type="RefSeq" id="XP_060285615.1">
    <property type="nucleotide sequence ID" value="XM_060425941.1"/>
</dbReference>
<organism evidence="4 5">
    <name type="scientific">Phialemonium atrogriseum</name>
    <dbReference type="NCBI Taxonomy" id="1093897"/>
    <lineage>
        <taxon>Eukaryota</taxon>
        <taxon>Fungi</taxon>
        <taxon>Dikarya</taxon>
        <taxon>Ascomycota</taxon>
        <taxon>Pezizomycotina</taxon>
        <taxon>Sordariomycetes</taxon>
        <taxon>Sordariomycetidae</taxon>
        <taxon>Cephalothecales</taxon>
        <taxon>Cephalothecaceae</taxon>
        <taxon>Phialemonium</taxon>
    </lineage>
</organism>
<feature type="domain" description="DUF7707" evidence="3">
    <location>
        <begin position="28"/>
        <end position="128"/>
    </location>
</feature>
<evidence type="ECO:0000313" key="5">
    <source>
        <dbReference type="Proteomes" id="UP001244011"/>
    </source>
</evidence>
<feature type="chain" id="PRO_5042481771" description="DUF7707 domain-containing protein" evidence="2">
    <location>
        <begin position="23"/>
        <end position="197"/>
    </location>
</feature>
<dbReference type="PANTHER" id="PTHR38118:SF3">
    <property type="entry name" value="ANCHORED CELL WALL PROTEIN 11"/>
    <property type="match status" value="1"/>
</dbReference>
<name>A0AAJ0C627_9PEZI</name>
<protein>
    <recommendedName>
        <fullName evidence="3">DUF7707 domain-containing protein</fullName>
    </recommendedName>
</protein>
<dbReference type="AlphaFoldDB" id="A0AAJ0C627"/>